<feature type="region of interest" description="Disordered" evidence="1">
    <location>
        <begin position="1"/>
        <end position="25"/>
    </location>
</feature>
<gene>
    <name evidence="3" type="ORF">RJ640_014229</name>
    <name evidence="4" type="ORF">RJ640_026474</name>
</gene>
<feature type="compositionally biased region" description="Basic and acidic residues" evidence="1">
    <location>
        <begin position="110"/>
        <end position="120"/>
    </location>
</feature>
<dbReference type="Proteomes" id="UP001187471">
    <property type="component" value="Unassembled WGS sequence"/>
</dbReference>
<keyword evidence="5" id="KW-1185">Reference proteome</keyword>
<accession>A0AA88UJD3</accession>
<comment type="caution">
    <text evidence="4">The sequence shown here is derived from an EMBL/GenBank/DDBJ whole genome shotgun (WGS) entry which is preliminary data.</text>
</comment>
<feature type="compositionally biased region" description="Polar residues" evidence="1">
    <location>
        <begin position="69"/>
        <end position="98"/>
    </location>
</feature>
<reference evidence="4" key="1">
    <citation type="submission" date="2022-12" db="EMBL/GenBank/DDBJ databases">
        <title>Draft genome assemblies for two species of Escallonia (Escalloniales).</title>
        <authorList>
            <person name="Chanderbali A."/>
            <person name="Dervinis C."/>
            <person name="Anghel I."/>
            <person name="Soltis D."/>
            <person name="Soltis P."/>
            <person name="Zapata F."/>
        </authorList>
    </citation>
    <scope>NUCLEOTIDE SEQUENCE</scope>
    <source>
        <strain evidence="4">UCBG92.1500</strain>
        <tissue evidence="4">Leaf</tissue>
    </source>
</reference>
<dbReference type="AlphaFoldDB" id="A0AA88UJD3"/>
<dbReference type="InterPro" id="IPR008889">
    <property type="entry name" value="VQ"/>
</dbReference>
<dbReference type="Pfam" id="PF05678">
    <property type="entry name" value="VQ"/>
    <property type="match status" value="1"/>
</dbReference>
<evidence type="ECO:0000313" key="3">
    <source>
        <dbReference type="EMBL" id="KAK2977949.1"/>
    </source>
</evidence>
<feature type="domain" description="VQ" evidence="2">
    <location>
        <begin position="57"/>
        <end position="75"/>
    </location>
</feature>
<evidence type="ECO:0000313" key="4">
    <source>
        <dbReference type="EMBL" id="KAK2987194.1"/>
    </source>
</evidence>
<name>A0AA88UJD3_9ASTE</name>
<dbReference type="EMBL" id="JAVXUO010001922">
    <property type="protein sequence ID" value="KAK2977949.1"/>
    <property type="molecule type" value="Genomic_DNA"/>
</dbReference>
<evidence type="ECO:0000313" key="5">
    <source>
        <dbReference type="Proteomes" id="UP001187471"/>
    </source>
</evidence>
<dbReference type="EMBL" id="JAVXUO010001011">
    <property type="protein sequence ID" value="KAK2987194.1"/>
    <property type="molecule type" value="Genomic_DNA"/>
</dbReference>
<evidence type="ECO:0000256" key="1">
    <source>
        <dbReference type="SAM" id="MobiDB-lite"/>
    </source>
</evidence>
<sequence>MGESDRGTMNHLGADSPESSPSIEENKAVEIRVILTKATFLQLPAVRRGPEGASTSADTTTFKQVVQMLTGSSDTAKQASSKPNQLDPTPSRNSTPLSKQGKRSRGLSSTRDETTSRMGL</sequence>
<feature type="region of interest" description="Disordered" evidence="1">
    <location>
        <begin position="69"/>
        <end position="120"/>
    </location>
</feature>
<proteinExistence type="predicted"/>
<protein>
    <recommendedName>
        <fullName evidence="2">VQ domain-containing protein</fullName>
    </recommendedName>
</protein>
<organism evidence="4 5">
    <name type="scientific">Escallonia rubra</name>
    <dbReference type="NCBI Taxonomy" id="112253"/>
    <lineage>
        <taxon>Eukaryota</taxon>
        <taxon>Viridiplantae</taxon>
        <taxon>Streptophyta</taxon>
        <taxon>Embryophyta</taxon>
        <taxon>Tracheophyta</taxon>
        <taxon>Spermatophyta</taxon>
        <taxon>Magnoliopsida</taxon>
        <taxon>eudicotyledons</taxon>
        <taxon>Gunneridae</taxon>
        <taxon>Pentapetalae</taxon>
        <taxon>asterids</taxon>
        <taxon>campanulids</taxon>
        <taxon>Escalloniales</taxon>
        <taxon>Escalloniaceae</taxon>
        <taxon>Escallonia</taxon>
    </lineage>
</organism>
<evidence type="ECO:0000259" key="2">
    <source>
        <dbReference type="Pfam" id="PF05678"/>
    </source>
</evidence>